<organism evidence="1 2">
    <name type="scientific">Melipona quadrifasciata</name>
    <dbReference type="NCBI Taxonomy" id="166423"/>
    <lineage>
        <taxon>Eukaryota</taxon>
        <taxon>Metazoa</taxon>
        <taxon>Ecdysozoa</taxon>
        <taxon>Arthropoda</taxon>
        <taxon>Hexapoda</taxon>
        <taxon>Insecta</taxon>
        <taxon>Pterygota</taxon>
        <taxon>Neoptera</taxon>
        <taxon>Endopterygota</taxon>
        <taxon>Hymenoptera</taxon>
        <taxon>Apocrita</taxon>
        <taxon>Aculeata</taxon>
        <taxon>Apoidea</taxon>
        <taxon>Anthophila</taxon>
        <taxon>Apidae</taxon>
        <taxon>Melipona</taxon>
    </lineage>
</organism>
<evidence type="ECO:0000313" key="1">
    <source>
        <dbReference type="EMBL" id="KOX77300.1"/>
    </source>
</evidence>
<dbReference type="EMBL" id="KQ435733">
    <property type="protein sequence ID" value="KOX77300.1"/>
    <property type="molecule type" value="Genomic_DNA"/>
</dbReference>
<proteinExistence type="predicted"/>
<keyword evidence="2" id="KW-1185">Reference proteome</keyword>
<reference evidence="1 2" key="1">
    <citation type="submission" date="2015-07" db="EMBL/GenBank/DDBJ databases">
        <title>The genome of Melipona quadrifasciata.</title>
        <authorList>
            <person name="Pan H."/>
            <person name="Kapheim K."/>
        </authorList>
    </citation>
    <scope>NUCLEOTIDE SEQUENCE [LARGE SCALE GENOMIC DNA]</scope>
    <source>
        <strain evidence="1">0111107301</strain>
        <tissue evidence="1">Whole body</tissue>
    </source>
</reference>
<dbReference type="AlphaFoldDB" id="A0A0M9A4W5"/>
<protein>
    <submittedName>
        <fullName evidence="1">Uncharacterized protein</fullName>
    </submittedName>
</protein>
<evidence type="ECO:0000313" key="2">
    <source>
        <dbReference type="Proteomes" id="UP000053105"/>
    </source>
</evidence>
<name>A0A0M9A4W5_9HYME</name>
<accession>A0A0M9A4W5</accession>
<dbReference type="Proteomes" id="UP000053105">
    <property type="component" value="Unassembled WGS sequence"/>
</dbReference>
<gene>
    <name evidence="1" type="ORF">WN51_10906</name>
</gene>
<sequence length="84" mass="9873">MKSLDRRLRRKTFLHKMKNMMICSNRDYIENAGTLLMQAVFECLDSYAIIGWKVTAENEQSEGRHYSKVRCHNLDCCKTIEELG</sequence>